<protein>
    <submittedName>
        <fullName evidence="1">Helix-turn-helix domain-containing protein</fullName>
    </submittedName>
</protein>
<proteinExistence type="predicted"/>
<dbReference type="RefSeq" id="WP_149300149.1">
    <property type="nucleotide sequence ID" value="NZ_VTWH01000002.1"/>
</dbReference>
<sequence length="171" mass="18651">MSETPDKWKPTHEQEAFKNAFGRAIILVGSNRRMAELLGISEGQVSRWKHLHHNEHVPAGLHSKVDAAAGYPCMLETSAALCGYSIRREDVTSCDLSLIQLAGLVAEDSGRAVRTVLDAKSDMIITGREMNLIEAEAKTAVSNINRMVEAARAKHESGQIGTVVRMTGEAR</sequence>
<accession>A0A5B0DWG1</accession>
<dbReference type="Gene3D" id="1.10.260.40">
    <property type="entry name" value="lambda repressor-like DNA-binding domains"/>
    <property type="match status" value="1"/>
</dbReference>
<dbReference type="EMBL" id="VTWH01000002">
    <property type="protein sequence ID" value="KAA0970836.1"/>
    <property type="molecule type" value="Genomic_DNA"/>
</dbReference>
<dbReference type="Proteomes" id="UP000324738">
    <property type="component" value="Unassembled WGS sequence"/>
</dbReference>
<dbReference type="GO" id="GO:0003677">
    <property type="term" value="F:DNA binding"/>
    <property type="evidence" value="ECO:0007669"/>
    <property type="project" value="InterPro"/>
</dbReference>
<dbReference type="OrthoDB" id="7906040at2"/>
<comment type="caution">
    <text evidence="1">The sequence shown here is derived from an EMBL/GenBank/DDBJ whole genome shotgun (WGS) entry which is preliminary data.</text>
</comment>
<name>A0A5B0DWG1_9HYPH</name>
<keyword evidence="2" id="KW-1185">Reference proteome</keyword>
<dbReference type="InterPro" id="IPR010982">
    <property type="entry name" value="Lambda_DNA-bd_dom_sf"/>
</dbReference>
<organism evidence="1 2">
    <name type="scientific">Aureimonas fodinaquatilis</name>
    <dbReference type="NCBI Taxonomy" id="2565783"/>
    <lineage>
        <taxon>Bacteria</taxon>
        <taxon>Pseudomonadati</taxon>
        <taxon>Pseudomonadota</taxon>
        <taxon>Alphaproteobacteria</taxon>
        <taxon>Hyphomicrobiales</taxon>
        <taxon>Aurantimonadaceae</taxon>
        <taxon>Aureimonas</taxon>
    </lineage>
</organism>
<gene>
    <name evidence="1" type="ORF">FPY71_10190</name>
</gene>
<evidence type="ECO:0000313" key="1">
    <source>
        <dbReference type="EMBL" id="KAA0970836.1"/>
    </source>
</evidence>
<dbReference type="AlphaFoldDB" id="A0A5B0DWG1"/>
<reference evidence="1 2" key="1">
    <citation type="submission" date="2019-08" db="EMBL/GenBank/DDBJ databases">
        <title>Aureimonas fodiniaquatilis sp. nov., isolated from a coal mine wastewater.</title>
        <authorList>
            <person name="Kim W."/>
        </authorList>
    </citation>
    <scope>NUCLEOTIDE SEQUENCE [LARGE SCALE GENOMIC DNA]</scope>
    <source>
        <strain evidence="1 2">CAU 1482</strain>
    </source>
</reference>
<evidence type="ECO:0000313" key="2">
    <source>
        <dbReference type="Proteomes" id="UP000324738"/>
    </source>
</evidence>